<evidence type="ECO:0000256" key="1">
    <source>
        <dbReference type="SAM" id="Coils"/>
    </source>
</evidence>
<dbReference type="InterPro" id="IPR039905">
    <property type="entry name" value="CD2BP2/Lin1"/>
</dbReference>
<sequence length="345" mass="39621">MSKRKESPSEISEMSDADALQHSRTKYTRFDEVKNTRTEIGSDEDEDISREIDDYKSKHTLDSDEEDEVKYKKLDMNKVEGQEEAGVEFEGNTKIMPFNIEEDLEEGHFDTDGNFIFNKKERDIKDAWLDNIDWAHVKSAAGDQWQKTSEDDDSAIRVMGDGELKSVYEKISAFLLPNETIEKALKRFGKQKISAAEERKRRWAAKKAGEEYKDESSITVKDLTGLADSLVSKGEMEAYQYTKEKLQLLANQMENKAADQLDMFADTPTTSSSESKTVGEEKMDETVRWEYKLSDVEGAEIHGPFSSDEMLKLQEEGRFEHGGWARKYGTRAFYTVARLDFDLYT</sequence>
<dbReference type="InterPro" id="IPR003169">
    <property type="entry name" value="GYF"/>
</dbReference>
<evidence type="ECO:0000259" key="3">
    <source>
        <dbReference type="PROSITE" id="PS50829"/>
    </source>
</evidence>
<dbReference type="InterPro" id="IPR035445">
    <property type="entry name" value="GYF-like_dom_sf"/>
</dbReference>
<accession>A0A915B8U5</accession>
<evidence type="ECO:0000313" key="4">
    <source>
        <dbReference type="Proteomes" id="UP000887569"/>
    </source>
</evidence>
<feature type="region of interest" description="Disordered" evidence="2">
    <location>
        <begin position="1"/>
        <end position="66"/>
    </location>
</feature>
<dbReference type="PANTHER" id="PTHR13138">
    <property type="entry name" value="PROTEIN LIN1"/>
    <property type="match status" value="1"/>
</dbReference>
<feature type="compositionally biased region" description="Basic and acidic residues" evidence="2">
    <location>
        <begin position="49"/>
        <end position="62"/>
    </location>
</feature>
<dbReference type="WBParaSite" id="PgR029_g039_t01">
    <property type="protein sequence ID" value="PgR029_g039_t01"/>
    <property type="gene ID" value="PgR029_g039"/>
</dbReference>
<feature type="coiled-coil region" evidence="1">
    <location>
        <begin position="236"/>
        <end position="263"/>
    </location>
</feature>
<keyword evidence="4" id="KW-1185">Reference proteome</keyword>
<reference evidence="5" key="1">
    <citation type="submission" date="2022-11" db="UniProtKB">
        <authorList>
            <consortium name="WormBaseParasite"/>
        </authorList>
    </citation>
    <scope>IDENTIFICATION</scope>
</reference>
<evidence type="ECO:0000313" key="5">
    <source>
        <dbReference type="WBParaSite" id="PgR029_g039_t01"/>
    </source>
</evidence>
<dbReference type="PROSITE" id="PS50829">
    <property type="entry name" value="GYF"/>
    <property type="match status" value="1"/>
</dbReference>
<feature type="domain" description="GYF" evidence="3">
    <location>
        <begin position="286"/>
        <end position="340"/>
    </location>
</feature>
<dbReference type="GO" id="GO:0005682">
    <property type="term" value="C:U5 snRNP"/>
    <property type="evidence" value="ECO:0007669"/>
    <property type="project" value="InterPro"/>
</dbReference>
<proteinExistence type="predicted"/>
<feature type="compositionally biased region" description="Basic and acidic residues" evidence="2">
    <location>
        <begin position="28"/>
        <end position="37"/>
    </location>
</feature>
<dbReference type="Gene3D" id="3.30.1490.40">
    <property type="match status" value="1"/>
</dbReference>
<dbReference type="SUPFAM" id="SSF55277">
    <property type="entry name" value="GYF domain"/>
    <property type="match status" value="1"/>
</dbReference>
<dbReference type="Pfam" id="PF02213">
    <property type="entry name" value="GYF"/>
    <property type="match status" value="1"/>
</dbReference>
<evidence type="ECO:0000256" key="2">
    <source>
        <dbReference type="SAM" id="MobiDB-lite"/>
    </source>
</evidence>
<dbReference type="PANTHER" id="PTHR13138:SF3">
    <property type="entry name" value="CD2 ANTIGEN CYTOPLASMIC TAIL-BINDING PROTEIN 2"/>
    <property type="match status" value="1"/>
</dbReference>
<dbReference type="AlphaFoldDB" id="A0A915B8U5"/>
<dbReference type="Proteomes" id="UP000887569">
    <property type="component" value="Unplaced"/>
</dbReference>
<organism evidence="4 5">
    <name type="scientific">Parascaris univalens</name>
    <name type="common">Nematode worm</name>
    <dbReference type="NCBI Taxonomy" id="6257"/>
    <lineage>
        <taxon>Eukaryota</taxon>
        <taxon>Metazoa</taxon>
        <taxon>Ecdysozoa</taxon>
        <taxon>Nematoda</taxon>
        <taxon>Chromadorea</taxon>
        <taxon>Rhabditida</taxon>
        <taxon>Spirurina</taxon>
        <taxon>Ascaridomorpha</taxon>
        <taxon>Ascaridoidea</taxon>
        <taxon>Ascarididae</taxon>
        <taxon>Parascaris</taxon>
    </lineage>
</organism>
<keyword evidence="1" id="KW-0175">Coiled coil</keyword>
<name>A0A915B8U5_PARUN</name>
<protein>
    <submittedName>
        <fullName evidence="5">GYF domain-containing protein</fullName>
    </submittedName>
</protein>